<dbReference type="PANTHER" id="PTHR10953">
    <property type="entry name" value="UBIQUITIN-ACTIVATING ENZYME E1"/>
    <property type="match status" value="1"/>
</dbReference>
<gene>
    <name evidence="2" type="ORF">SAMN02745199_0203</name>
</gene>
<dbReference type="InterPro" id="IPR045886">
    <property type="entry name" value="ThiF/MoeB/HesA"/>
</dbReference>
<dbReference type="GO" id="GO:0004792">
    <property type="term" value="F:thiosulfate-cyanide sulfurtransferase activity"/>
    <property type="evidence" value="ECO:0007669"/>
    <property type="project" value="TreeGrafter"/>
</dbReference>
<dbReference type="GO" id="GO:0008641">
    <property type="term" value="F:ubiquitin-like modifier activating enzyme activity"/>
    <property type="evidence" value="ECO:0007669"/>
    <property type="project" value="InterPro"/>
</dbReference>
<feature type="domain" description="THIF-type NAD/FAD binding fold" evidence="1">
    <location>
        <begin position="13"/>
        <end position="222"/>
    </location>
</feature>
<keyword evidence="2" id="KW-0548">Nucleotidyltransferase</keyword>
<dbReference type="Gene3D" id="3.40.50.720">
    <property type="entry name" value="NAD(P)-binding Rossmann-like Domain"/>
    <property type="match status" value="1"/>
</dbReference>
<dbReference type="InterPro" id="IPR000594">
    <property type="entry name" value="ThiF_NAD_FAD-bd"/>
</dbReference>
<proteinExistence type="predicted"/>
<dbReference type="STRING" id="1123380.SAMN02745199_0203"/>
<name>A0A1M5QX56_9BACT</name>
<dbReference type="RefSeq" id="WP_073071163.1">
    <property type="nucleotide sequence ID" value="NZ_FQXN01000001.1"/>
</dbReference>
<dbReference type="CDD" id="cd00757">
    <property type="entry name" value="ThiF_MoeB_HesA_family"/>
    <property type="match status" value="1"/>
</dbReference>
<dbReference type="SUPFAM" id="SSF69572">
    <property type="entry name" value="Activating enzymes of the ubiquitin-like proteins"/>
    <property type="match status" value="1"/>
</dbReference>
<dbReference type="PANTHER" id="PTHR10953:SF102">
    <property type="entry name" value="ADENYLYLTRANSFERASE AND SULFURTRANSFERASE MOCS3"/>
    <property type="match status" value="1"/>
</dbReference>
<dbReference type="Pfam" id="PF00899">
    <property type="entry name" value="ThiF"/>
    <property type="match status" value="1"/>
</dbReference>
<organism evidence="2 3">
    <name type="scientific">Thermosipho atlanticus DSM 15807</name>
    <dbReference type="NCBI Taxonomy" id="1123380"/>
    <lineage>
        <taxon>Bacteria</taxon>
        <taxon>Thermotogati</taxon>
        <taxon>Thermotogota</taxon>
        <taxon>Thermotogae</taxon>
        <taxon>Thermotogales</taxon>
        <taxon>Fervidobacteriaceae</taxon>
        <taxon>Thermosipho</taxon>
    </lineage>
</organism>
<evidence type="ECO:0000313" key="3">
    <source>
        <dbReference type="Proteomes" id="UP000242592"/>
    </source>
</evidence>
<dbReference type="AlphaFoldDB" id="A0A1M5QX56"/>
<keyword evidence="3" id="KW-1185">Reference proteome</keyword>
<dbReference type="InterPro" id="IPR035985">
    <property type="entry name" value="Ubiquitin-activating_enz"/>
</dbReference>
<sequence length="228" mass="25984">MLDVSRHIKLYQKLSHKIKNSNILVAGAGGLGSTVLQNLVRIGFKNITIYDPKEIDPPDLNRQILFDSTDIGKSKVQVAKEKLLKINPECNIDIFPEKITKHTKLNKHFDIIFDCLDNTESRFDLDELSLKYKVPLIHGSVEEYRGEITVIYPGITKSLKEIFLGYYSTQCWQVIPPTVLIAASFQVSEGLKILEGNFEDALLNKILFFDILHNDFEIINVKGIKDHK</sequence>
<dbReference type="OrthoDB" id="9804286at2"/>
<evidence type="ECO:0000313" key="2">
    <source>
        <dbReference type="EMBL" id="SHH18682.1"/>
    </source>
</evidence>
<reference evidence="3" key="1">
    <citation type="submission" date="2016-11" db="EMBL/GenBank/DDBJ databases">
        <authorList>
            <person name="Varghese N."/>
            <person name="Submissions S."/>
        </authorList>
    </citation>
    <scope>NUCLEOTIDE SEQUENCE [LARGE SCALE GENOMIC DNA]</scope>
    <source>
        <strain evidence="3">DSM 15807</strain>
    </source>
</reference>
<dbReference type="GO" id="GO:0016779">
    <property type="term" value="F:nucleotidyltransferase activity"/>
    <property type="evidence" value="ECO:0007669"/>
    <property type="project" value="UniProtKB-KW"/>
</dbReference>
<keyword evidence="2" id="KW-0808">Transferase</keyword>
<dbReference type="GO" id="GO:0005737">
    <property type="term" value="C:cytoplasm"/>
    <property type="evidence" value="ECO:0007669"/>
    <property type="project" value="TreeGrafter"/>
</dbReference>
<dbReference type="Proteomes" id="UP000242592">
    <property type="component" value="Unassembled WGS sequence"/>
</dbReference>
<evidence type="ECO:0000259" key="1">
    <source>
        <dbReference type="Pfam" id="PF00899"/>
    </source>
</evidence>
<accession>A0A1M5QX56</accession>
<protein>
    <submittedName>
        <fullName evidence="2">Molybdopterin or thiamine biosynthesis adenylyltransferase</fullName>
    </submittedName>
</protein>
<dbReference type="EMBL" id="FQXN01000001">
    <property type="protein sequence ID" value="SHH18682.1"/>
    <property type="molecule type" value="Genomic_DNA"/>
</dbReference>